<dbReference type="Pfam" id="PF10137">
    <property type="entry name" value="CAP12-PCTIR_TIR"/>
    <property type="match status" value="1"/>
</dbReference>
<name>A0A1C4XUD1_9ACTN</name>
<dbReference type="InterPro" id="IPR019302">
    <property type="entry name" value="CAP12/PCTIR_TIR_dom"/>
</dbReference>
<feature type="domain" description="CASPASE and TPR Repeat-Associated N-terminal" evidence="3">
    <location>
        <begin position="11"/>
        <end position="232"/>
    </location>
</feature>
<dbReference type="AlphaFoldDB" id="A0A1C4XUD1"/>
<reference evidence="5 6" key="1">
    <citation type="submission" date="2016-06" db="EMBL/GenBank/DDBJ databases">
        <authorList>
            <person name="Kjaerup R.B."/>
            <person name="Dalgaard T.S."/>
            <person name="Juul-Madsen H.R."/>
        </authorList>
    </citation>
    <scope>NUCLEOTIDE SEQUENCE [LARGE SCALE GENOMIC DNA]</scope>
    <source>
        <strain evidence="5 6">DSM 45626</strain>
    </source>
</reference>
<evidence type="ECO:0000259" key="4">
    <source>
        <dbReference type="Pfam" id="PF20270"/>
    </source>
</evidence>
<evidence type="ECO:0000313" key="6">
    <source>
        <dbReference type="Proteomes" id="UP000199375"/>
    </source>
</evidence>
<protein>
    <submittedName>
        <fullName evidence="5">Predicted nucleotide-binding protein containing TIR-like domain-containing protein</fullName>
    </submittedName>
</protein>
<feature type="domain" description="CD-NTase-associated protein 12/Pycsar effector protein TIR" evidence="2">
    <location>
        <begin position="443"/>
        <end position="573"/>
    </location>
</feature>
<dbReference type="Proteomes" id="UP000199375">
    <property type="component" value="Unassembled WGS sequence"/>
</dbReference>
<evidence type="ECO:0000259" key="2">
    <source>
        <dbReference type="Pfam" id="PF10137"/>
    </source>
</evidence>
<proteinExistence type="predicted"/>
<evidence type="ECO:0000259" key="3">
    <source>
        <dbReference type="Pfam" id="PF20269"/>
    </source>
</evidence>
<dbReference type="InterPro" id="IPR046922">
    <property type="entry name" value="CATRA-N"/>
</dbReference>
<gene>
    <name evidence="5" type="ORF">GA0070558_12968</name>
</gene>
<evidence type="ECO:0000256" key="1">
    <source>
        <dbReference type="SAM" id="MobiDB-lite"/>
    </source>
</evidence>
<feature type="region of interest" description="Disordered" evidence="1">
    <location>
        <begin position="409"/>
        <end position="437"/>
    </location>
</feature>
<dbReference type="RefSeq" id="WP_141722325.1">
    <property type="nucleotide sequence ID" value="NZ_FMCW01000029.1"/>
</dbReference>
<dbReference type="Pfam" id="PF20270">
    <property type="entry name" value="CATRA-C"/>
    <property type="match status" value="1"/>
</dbReference>
<accession>A0A1C4XUD1</accession>
<organism evidence="5 6">
    <name type="scientific">Micromonospora haikouensis</name>
    <dbReference type="NCBI Taxonomy" id="686309"/>
    <lineage>
        <taxon>Bacteria</taxon>
        <taxon>Bacillati</taxon>
        <taxon>Actinomycetota</taxon>
        <taxon>Actinomycetes</taxon>
        <taxon>Micromonosporales</taxon>
        <taxon>Micromonosporaceae</taxon>
        <taxon>Micromonospora</taxon>
    </lineage>
</organism>
<dbReference type="GO" id="GO:0050135">
    <property type="term" value="F:NADP+ nucleosidase activity"/>
    <property type="evidence" value="ECO:0007669"/>
    <property type="project" value="InterPro"/>
</dbReference>
<sequence>MTDHPVVEQHIVVHRFLPTDGPQAEAAGEELRELWAACRRSFGMTGPIHGTNLPAHLPEVLAAGRGVPEEAALAAQERPDSGYQAILRRCHDVLDLSVALAPRVVDADGRVVVDPAAGEPALWWADLDRRWQLATAGRSGAALGEAVLCVAVVAGSVPVDGAGIERLGRQLARFLPPEQEDDGWPSSGVPVDDGLVVWETTPRQDGRVRRRFLIVGEERAQGSLSAWLWSDGGVWLPPLARYLLHAAKIHYQLRVWRRDRDPHGQADGATAAAGELRRVLGAPETAGGAASVGPLAGSELAAVRSEELAAVLTSTALRQMRRTVEVATANMTRVPGLGAERADGHGPFADDLALAGWFAEQLADDDAYLTVDAERARRVGEIGLGLQAGAGPPTAPVVAASVSPAAATGAAGSGALGRHADAGREAGPATRGGPATHPEVARRVFVVHGRDHQVRDRMFDFLRALDLRPMEWEPLVTATGSTAPYLRDVVGWGVTHAQAAVVLLTPEDQVSLHPDLRLPADTSAEAQPGLQARPNVLLELGMALATYPDRTLVIQVGETRPVADLGGLNFIRLTDSPDCQRKIASRLRQAGCAVDDTGSDWLAPGRFAGLEAYNRHARS</sequence>
<dbReference type="NCBIfam" id="NF038357">
    <property type="entry name" value="BN6_48550_fam"/>
    <property type="match status" value="1"/>
</dbReference>
<dbReference type="EMBL" id="FMCW01000029">
    <property type="protein sequence ID" value="SCF11701.1"/>
    <property type="molecule type" value="Genomic_DNA"/>
</dbReference>
<dbReference type="Pfam" id="PF20269">
    <property type="entry name" value="CATRA-N"/>
    <property type="match status" value="1"/>
</dbReference>
<feature type="domain" description="CASPASE and TPR Repeat-Associated C-terminal" evidence="4">
    <location>
        <begin position="237"/>
        <end position="376"/>
    </location>
</feature>
<dbReference type="InterPro" id="IPR046923">
    <property type="entry name" value="CATRA-C"/>
</dbReference>
<evidence type="ECO:0000313" key="5">
    <source>
        <dbReference type="EMBL" id="SCF11701.1"/>
    </source>
</evidence>